<proteinExistence type="predicted"/>
<protein>
    <submittedName>
        <fullName evidence="2">Fructose-1,6-bisphosphatase</fullName>
    </submittedName>
</protein>
<name>A0A285V8H9_9ACTN</name>
<dbReference type="SUPFAM" id="SSF56655">
    <property type="entry name" value="Carbohydrate phosphatase"/>
    <property type="match status" value="1"/>
</dbReference>
<dbReference type="EMBL" id="OBQI01000004">
    <property type="protein sequence ID" value="SOC50379.1"/>
    <property type="molecule type" value="Genomic_DNA"/>
</dbReference>
<gene>
    <name evidence="2" type="ORF">SAMN05660748_3127</name>
</gene>
<feature type="binding site" evidence="1">
    <location>
        <position position="79"/>
    </location>
    <ligand>
        <name>Mg(2+)</name>
        <dbReference type="ChEBI" id="CHEBI:18420"/>
        <label>1</label>
        <note>catalytic</note>
    </ligand>
</feature>
<accession>A0A285V8H9</accession>
<dbReference type="OrthoDB" id="9772456at2"/>
<keyword evidence="1" id="KW-0479">Metal-binding</keyword>
<dbReference type="CDD" id="cd01637">
    <property type="entry name" value="IMPase_like"/>
    <property type="match status" value="1"/>
</dbReference>
<dbReference type="PRINTS" id="PR00377">
    <property type="entry name" value="IMPHPHTASES"/>
</dbReference>
<dbReference type="GO" id="GO:0006020">
    <property type="term" value="P:inositol metabolic process"/>
    <property type="evidence" value="ECO:0007669"/>
    <property type="project" value="TreeGrafter"/>
</dbReference>
<evidence type="ECO:0000256" key="1">
    <source>
        <dbReference type="PIRSR" id="PIRSR600760-2"/>
    </source>
</evidence>
<feature type="binding site" evidence="1">
    <location>
        <position position="81"/>
    </location>
    <ligand>
        <name>Mg(2+)</name>
        <dbReference type="ChEBI" id="CHEBI:18420"/>
        <label>1</label>
        <note>catalytic</note>
    </ligand>
</feature>
<reference evidence="3" key="1">
    <citation type="submission" date="2017-08" db="EMBL/GenBank/DDBJ databases">
        <authorList>
            <person name="Varghese N."/>
            <person name="Submissions S."/>
        </authorList>
    </citation>
    <scope>NUCLEOTIDE SEQUENCE [LARGE SCALE GENOMIC DNA]</scope>
    <source>
        <strain evidence="3">DSM 4725</strain>
    </source>
</reference>
<dbReference type="RefSeq" id="WP_097195904.1">
    <property type="nucleotide sequence ID" value="NZ_OBQI01000004.1"/>
</dbReference>
<dbReference type="InterPro" id="IPR000760">
    <property type="entry name" value="Inositol_monophosphatase-like"/>
</dbReference>
<dbReference type="PANTHER" id="PTHR20854">
    <property type="entry name" value="INOSITOL MONOPHOSPHATASE"/>
    <property type="match status" value="1"/>
</dbReference>
<dbReference type="GO" id="GO:0007165">
    <property type="term" value="P:signal transduction"/>
    <property type="evidence" value="ECO:0007669"/>
    <property type="project" value="TreeGrafter"/>
</dbReference>
<dbReference type="GO" id="GO:0008934">
    <property type="term" value="F:inositol monophosphate 1-phosphatase activity"/>
    <property type="evidence" value="ECO:0007669"/>
    <property type="project" value="TreeGrafter"/>
</dbReference>
<dbReference type="Gene3D" id="3.40.190.80">
    <property type="match status" value="1"/>
</dbReference>
<feature type="binding site" evidence="1">
    <location>
        <position position="56"/>
    </location>
    <ligand>
        <name>Mg(2+)</name>
        <dbReference type="ChEBI" id="CHEBI:18420"/>
        <label>1</label>
        <note>catalytic</note>
    </ligand>
</feature>
<keyword evidence="1" id="KW-0460">Magnesium</keyword>
<feature type="binding site" evidence="1">
    <location>
        <position position="206"/>
    </location>
    <ligand>
        <name>Mg(2+)</name>
        <dbReference type="ChEBI" id="CHEBI:18420"/>
        <label>1</label>
        <note>catalytic</note>
    </ligand>
</feature>
<keyword evidence="3" id="KW-1185">Reference proteome</keyword>
<dbReference type="AlphaFoldDB" id="A0A285V8H9"/>
<organism evidence="2 3">
    <name type="scientific">Blastococcus aggregatus</name>
    <dbReference type="NCBI Taxonomy" id="38502"/>
    <lineage>
        <taxon>Bacteria</taxon>
        <taxon>Bacillati</taxon>
        <taxon>Actinomycetota</taxon>
        <taxon>Actinomycetes</taxon>
        <taxon>Geodermatophilales</taxon>
        <taxon>Geodermatophilaceae</taxon>
        <taxon>Blastococcus</taxon>
    </lineage>
</organism>
<dbReference type="Gene3D" id="3.30.540.10">
    <property type="entry name" value="Fructose-1,6-Bisphosphatase, subunit A, domain 1"/>
    <property type="match status" value="1"/>
</dbReference>
<sequence length="257" mass="27071">MVRDVAARVHVPAFGQGVAGEEKSPGEFVSRVDREAEPLLTDGLAELTPGFPVVGEEAVSADPSLLGALRGDRPVWLVDPLDGTTQFLAGSPDHAIMLALVDRGQTVAAVVHQPQHGRTYTAELGGGTWRDGVRLHREPADPGDLAALRGAVLRRFLSPDARRAIEANEHRFGDLAPQTTCAGVEYPRIVEAQADFVLFWRTLAWDHAPGALLLTEAGGVAVRPDGSTYRPDDDRSGLLAAADGGTAQAVLAGLGLG</sequence>
<comment type="cofactor">
    <cofactor evidence="1">
        <name>Mg(2+)</name>
        <dbReference type="ChEBI" id="CHEBI:18420"/>
    </cofactor>
</comment>
<evidence type="ECO:0000313" key="3">
    <source>
        <dbReference type="Proteomes" id="UP000219435"/>
    </source>
</evidence>
<dbReference type="GO" id="GO:0046872">
    <property type="term" value="F:metal ion binding"/>
    <property type="evidence" value="ECO:0007669"/>
    <property type="project" value="UniProtKB-KW"/>
</dbReference>
<dbReference type="PANTHER" id="PTHR20854:SF4">
    <property type="entry name" value="INOSITOL-1-MONOPHOSPHATASE-RELATED"/>
    <property type="match status" value="1"/>
</dbReference>
<dbReference type="Pfam" id="PF00459">
    <property type="entry name" value="Inositol_P"/>
    <property type="match status" value="1"/>
</dbReference>
<evidence type="ECO:0000313" key="2">
    <source>
        <dbReference type="EMBL" id="SOC50379.1"/>
    </source>
</evidence>
<feature type="binding site" evidence="1">
    <location>
        <position position="82"/>
    </location>
    <ligand>
        <name>Mg(2+)</name>
        <dbReference type="ChEBI" id="CHEBI:18420"/>
        <label>1</label>
        <note>catalytic</note>
    </ligand>
</feature>
<dbReference type="Proteomes" id="UP000219435">
    <property type="component" value="Unassembled WGS sequence"/>
</dbReference>